<reference evidence="24 25" key="1">
    <citation type="submission" date="2019-03" db="EMBL/GenBank/DDBJ databases">
        <title>Genomic Encyclopedia of Type Strains, Phase IV (KMG-IV): sequencing the most valuable type-strain genomes for metagenomic binning, comparative biology and taxonomic classification.</title>
        <authorList>
            <person name="Goeker M."/>
        </authorList>
    </citation>
    <scope>NUCLEOTIDE SEQUENCE [LARGE SCALE GENOMIC DNA]</scope>
    <source>
        <strain evidence="24 25">DSM 103428</strain>
    </source>
</reference>
<comment type="similarity">
    <text evidence="5">Belongs to the folylpolyglutamate synthase family.</text>
</comment>
<evidence type="ECO:0000313" key="24">
    <source>
        <dbReference type="EMBL" id="TCK72536.1"/>
    </source>
</evidence>
<keyword evidence="11" id="KW-0547">Nucleotide-binding</keyword>
<keyword evidence="9" id="KW-0436">Ligase</keyword>
<keyword evidence="10" id="KW-0479">Metal-binding</keyword>
<comment type="catalytic activity">
    <reaction evidence="18">
        <text>(6S)-5,6,7,8-tetrahydrofolyl-(gamma-L-Glu)(n) + L-glutamate + ATP = (6S)-5,6,7,8-tetrahydrofolyl-(gamma-L-Glu)(n+1) + ADP + phosphate + H(+)</text>
        <dbReference type="Rhea" id="RHEA:10580"/>
        <dbReference type="Rhea" id="RHEA-COMP:14738"/>
        <dbReference type="Rhea" id="RHEA-COMP:14740"/>
        <dbReference type="ChEBI" id="CHEBI:15378"/>
        <dbReference type="ChEBI" id="CHEBI:29985"/>
        <dbReference type="ChEBI" id="CHEBI:30616"/>
        <dbReference type="ChEBI" id="CHEBI:43474"/>
        <dbReference type="ChEBI" id="CHEBI:141005"/>
        <dbReference type="ChEBI" id="CHEBI:456216"/>
        <dbReference type="EC" id="6.3.2.17"/>
    </reaction>
</comment>
<dbReference type="Proteomes" id="UP000295210">
    <property type="component" value="Unassembled WGS sequence"/>
</dbReference>
<evidence type="ECO:0000256" key="17">
    <source>
        <dbReference type="ARBA" id="ARBA00032510"/>
    </source>
</evidence>
<evidence type="ECO:0000256" key="13">
    <source>
        <dbReference type="ARBA" id="ARBA00022842"/>
    </source>
</evidence>
<evidence type="ECO:0000256" key="14">
    <source>
        <dbReference type="ARBA" id="ARBA00022909"/>
    </source>
</evidence>
<dbReference type="InterPro" id="IPR004101">
    <property type="entry name" value="Mur_ligase_C"/>
</dbReference>
<dbReference type="GO" id="GO:0004326">
    <property type="term" value="F:tetrahydrofolylpolyglutamate synthase activity"/>
    <property type="evidence" value="ECO:0007669"/>
    <property type="project" value="UniProtKB-EC"/>
</dbReference>
<dbReference type="GO" id="GO:0005524">
    <property type="term" value="F:ATP binding"/>
    <property type="evidence" value="ECO:0007669"/>
    <property type="project" value="UniProtKB-KW"/>
</dbReference>
<dbReference type="EC" id="6.3.2.17" evidence="7"/>
<gene>
    <name evidence="24" type="ORF">C7378_2118</name>
</gene>
<comment type="catalytic activity">
    <reaction evidence="20">
        <text>(6R)-5,10-methylenetetrahydrofolyl-(gamma-L-Glu)(n) + L-glutamate + ATP = (6R)-5,10-methylenetetrahydrofolyl-(gamma-L-Glu)(n+1) + ADP + phosphate + H(+)</text>
        <dbReference type="Rhea" id="RHEA:51912"/>
        <dbReference type="Rhea" id="RHEA-COMP:13257"/>
        <dbReference type="Rhea" id="RHEA-COMP:13258"/>
        <dbReference type="ChEBI" id="CHEBI:15378"/>
        <dbReference type="ChEBI" id="CHEBI:29985"/>
        <dbReference type="ChEBI" id="CHEBI:30616"/>
        <dbReference type="ChEBI" id="CHEBI:43474"/>
        <dbReference type="ChEBI" id="CHEBI:136572"/>
        <dbReference type="ChEBI" id="CHEBI:456216"/>
        <dbReference type="EC" id="6.3.2.17"/>
    </reaction>
</comment>
<dbReference type="Gene3D" id="3.40.1190.10">
    <property type="entry name" value="Mur-like, catalytic domain"/>
    <property type="match status" value="1"/>
</dbReference>
<dbReference type="Pfam" id="PF08245">
    <property type="entry name" value="Mur_ligase_M"/>
    <property type="match status" value="1"/>
</dbReference>
<dbReference type="EMBL" id="SMGK01000003">
    <property type="protein sequence ID" value="TCK72536.1"/>
    <property type="molecule type" value="Genomic_DNA"/>
</dbReference>
<comment type="function">
    <text evidence="2">Functions in two distinct reactions of the de novo folate biosynthetic pathway. Catalyzes the addition of a glutamate residue to dihydropteroate (7,8-dihydropteroate or H2Pte) to form dihydrofolate (7,8-dihydrofolate monoglutamate or H2Pte-Glu). Also catalyzes successive additions of L-glutamate to tetrahydrofolate or 10-formyltetrahydrofolate or 5,10-methylenetetrahydrofolate, leading to folylpolyglutamate derivatives.</text>
</comment>
<organism evidence="24 25">
    <name type="scientific">Acidipila rosea</name>
    <dbReference type="NCBI Taxonomy" id="768535"/>
    <lineage>
        <taxon>Bacteria</taxon>
        <taxon>Pseudomonadati</taxon>
        <taxon>Acidobacteriota</taxon>
        <taxon>Terriglobia</taxon>
        <taxon>Terriglobales</taxon>
        <taxon>Acidobacteriaceae</taxon>
        <taxon>Acidipila</taxon>
    </lineage>
</organism>
<comment type="caution">
    <text evidence="24">The sequence shown here is derived from an EMBL/GenBank/DDBJ whole genome shotgun (WGS) entry which is preliminary data.</text>
</comment>
<keyword evidence="25" id="KW-1185">Reference proteome</keyword>
<evidence type="ECO:0000256" key="8">
    <source>
        <dbReference type="ARBA" id="ARBA00019357"/>
    </source>
</evidence>
<evidence type="ECO:0000256" key="4">
    <source>
        <dbReference type="ARBA" id="ARBA00005150"/>
    </source>
</evidence>
<dbReference type="PROSITE" id="PS01012">
    <property type="entry name" value="FOLYLPOLYGLU_SYNT_2"/>
    <property type="match status" value="1"/>
</dbReference>
<dbReference type="GO" id="GO:0046656">
    <property type="term" value="P:folic acid biosynthetic process"/>
    <property type="evidence" value="ECO:0007669"/>
    <property type="project" value="UniProtKB-KW"/>
</dbReference>
<evidence type="ECO:0000313" key="25">
    <source>
        <dbReference type="Proteomes" id="UP000295210"/>
    </source>
</evidence>
<dbReference type="InterPro" id="IPR036615">
    <property type="entry name" value="Mur_ligase_C_dom_sf"/>
</dbReference>
<dbReference type="EC" id="6.3.2.12" evidence="6"/>
<name>A0A4R1L3C0_9BACT</name>
<evidence type="ECO:0000256" key="5">
    <source>
        <dbReference type="ARBA" id="ARBA00008276"/>
    </source>
</evidence>
<dbReference type="InterPro" id="IPR018109">
    <property type="entry name" value="Folylpolyglutamate_synth_CS"/>
</dbReference>
<dbReference type="PANTHER" id="PTHR11136:SF0">
    <property type="entry name" value="DIHYDROFOLATE SYNTHETASE-RELATED"/>
    <property type="match status" value="1"/>
</dbReference>
<keyword evidence="13" id="KW-0460">Magnesium</keyword>
<evidence type="ECO:0000256" key="3">
    <source>
        <dbReference type="ARBA" id="ARBA00004799"/>
    </source>
</evidence>
<comment type="catalytic activity">
    <reaction evidence="21">
        <text>7,8-dihydropteroate + L-glutamate + ATP = 7,8-dihydrofolate + ADP + phosphate + H(+)</text>
        <dbReference type="Rhea" id="RHEA:23584"/>
        <dbReference type="ChEBI" id="CHEBI:15378"/>
        <dbReference type="ChEBI" id="CHEBI:17839"/>
        <dbReference type="ChEBI" id="CHEBI:29985"/>
        <dbReference type="ChEBI" id="CHEBI:30616"/>
        <dbReference type="ChEBI" id="CHEBI:43474"/>
        <dbReference type="ChEBI" id="CHEBI:57451"/>
        <dbReference type="ChEBI" id="CHEBI:456216"/>
        <dbReference type="EC" id="6.3.2.12"/>
    </reaction>
</comment>
<dbReference type="NCBIfam" id="TIGR01499">
    <property type="entry name" value="folC"/>
    <property type="match status" value="1"/>
</dbReference>
<comment type="catalytic activity">
    <reaction evidence="19">
        <text>10-formyltetrahydrofolyl-(gamma-L-Glu)(n) + L-glutamate + ATP = 10-formyltetrahydrofolyl-(gamma-L-Glu)(n+1) + ADP + phosphate + H(+)</text>
        <dbReference type="Rhea" id="RHEA:51904"/>
        <dbReference type="Rhea" id="RHEA-COMP:13088"/>
        <dbReference type="Rhea" id="RHEA-COMP:14300"/>
        <dbReference type="ChEBI" id="CHEBI:15378"/>
        <dbReference type="ChEBI" id="CHEBI:29985"/>
        <dbReference type="ChEBI" id="CHEBI:30616"/>
        <dbReference type="ChEBI" id="CHEBI:43474"/>
        <dbReference type="ChEBI" id="CHEBI:134413"/>
        <dbReference type="ChEBI" id="CHEBI:456216"/>
        <dbReference type="EC" id="6.3.2.17"/>
    </reaction>
</comment>
<dbReference type="InterPro" id="IPR036565">
    <property type="entry name" value="Mur-like_cat_sf"/>
</dbReference>
<dbReference type="Gene3D" id="3.90.190.20">
    <property type="entry name" value="Mur ligase, C-terminal domain"/>
    <property type="match status" value="1"/>
</dbReference>
<feature type="domain" description="Mur ligase C-terminal" evidence="22">
    <location>
        <begin position="338"/>
        <end position="464"/>
    </location>
</feature>
<accession>A0A4R1L3C0</accession>
<dbReference type="PROSITE" id="PS01011">
    <property type="entry name" value="FOLYLPOLYGLU_SYNT_1"/>
    <property type="match status" value="1"/>
</dbReference>
<evidence type="ECO:0000256" key="7">
    <source>
        <dbReference type="ARBA" id="ARBA00013025"/>
    </source>
</evidence>
<dbReference type="InterPro" id="IPR001645">
    <property type="entry name" value="Folylpolyglutamate_synth"/>
</dbReference>
<feature type="domain" description="Mur ligase central" evidence="23">
    <location>
        <begin position="69"/>
        <end position="297"/>
    </location>
</feature>
<evidence type="ECO:0000256" key="18">
    <source>
        <dbReference type="ARBA" id="ARBA00047493"/>
    </source>
</evidence>
<comment type="cofactor">
    <cofactor evidence="1">
        <name>Mg(2+)</name>
        <dbReference type="ChEBI" id="CHEBI:18420"/>
    </cofactor>
</comment>
<evidence type="ECO:0000256" key="19">
    <source>
        <dbReference type="ARBA" id="ARBA00047808"/>
    </source>
</evidence>
<dbReference type="SUPFAM" id="SSF53244">
    <property type="entry name" value="MurD-like peptide ligases, peptide-binding domain"/>
    <property type="match status" value="1"/>
</dbReference>
<dbReference type="SUPFAM" id="SSF53623">
    <property type="entry name" value="MurD-like peptide ligases, catalytic domain"/>
    <property type="match status" value="1"/>
</dbReference>
<comment type="pathway">
    <text evidence="3">Cofactor biosynthesis; tetrahydrofolate biosynthesis; 7,8-dihydrofolate from 2-amino-4-hydroxy-6-hydroxymethyl-7,8-dihydropteridine diphosphate and 4-aminobenzoate: step 2/2.</text>
</comment>
<evidence type="ECO:0000256" key="20">
    <source>
        <dbReference type="ARBA" id="ARBA00049035"/>
    </source>
</evidence>
<dbReference type="InterPro" id="IPR013221">
    <property type="entry name" value="Mur_ligase_cen"/>
</dbReference>
<evidence type="ECO:0000256" key="15">
    <source>
        <dbReference type="ARBA" id="ARBA00030048"/>
    </source>
</evidence>
<evidence type="ECO:0000256" key="10">
    <source>
        <dbReference type="ARBA" id="ARBA00022723"/>
    </source>
</evidence>
<evidence type="ECO:0000259" key="22">
    <source>
        <dbReference type="Pfam" id="PF02875"/>
    </source>
</evidence>
<protein>
    <recommendedName>
        <fullName evidence="8">Dihydrofolate synthase/folylpolyglutamate synthase</fullName>
        <ecNumber evidence="6">6.3.2.12</ecNumber>
        <ecNumber evidence="7">6.3.2.17</ecNumber>
    </recommendedName>
    <alternativeName>
        <fullName evidence="17">Folylpoly-gamma-glutamate synthetase-dihydrofolate synthetase</fullName>
    </alternativeName>
    <alternativeName>
        <fullName evidence="15">Folylpolyglutamate synthetase</fullName>
    </alternativeName>
    <alternativeName>
        <fullName evidence="16">Tetrahydrofolylpolyglutamate synthase</fullName>
    </alternativeName>
</protein>
<evidence type="ECO:0000256" key="16">
    <source>
        <dbReference type="ARBA" id="ARBA00030592"/>
    </source>
</evidence>
<dbReference type="PIRSF" id="PIRSF001563">
    <property type="entry name" value="Folylpolyglu_synth"/>
    <property type="match status" value="1"/>
</dbReference>
<proteinExistence type="inferred from homology"/>
<dbReference type="GO" id="GO:0005737">
    <property type="term" value="C:cytoplasm"/>
    <property type="evidence" value="ECO:0007669"/>
    <property type="project" value="TreeGrafter"/>
</dbReference>
<evidence type="ECO:0000256" key="6">
    <source>
        <dbReference type="ARBA" id="ARBA00013023"/>
    </source>
</evidence>
<evidence type="ECO:0000256" key="11">
    <source>
        <dbReference type="ARBA" id="ARBA00022741"/>
    </source>
</evidence>
<evidence type="ECO:0000256" key="12">
    <source>
        <dbReference type="ARBA" id="ARBA00022840"/>
    </source>
</evidence>
<evidence type="ECO:0000256" key="2">
    <source>
        <dbReference type="ARBA" id="ARBA00002714"/>
    </source>
</evidence>
<dbReference type="Pfam" id="PF02875">
    <property type="entry name" value="Mur_ligase_C"/>
    <property type="match status" value="1"/>
</dbReference>
<dbReference type="AlphaFoldDB" id="A0A4R1L3C0"/>
<evidence type="ECO:0000256" key="1">
    <source>
        <dbReference type="ARBA" id="ARBA00001946"/>
    </source>
</evidence>
<evidence type="ECO:0000259" key="23">
    <source>
        <dbReference type="Pfam" id="PF08245"/>
    </source>
</evidence>
<evidence type="ECO:0000256" key="9">
    <source>
        <dbReference type="ARBA" id="ARBA00022598"/>
    </source>
</evidence>
<comment type="pathway">
    <text evidence="4">Cofactor biosynthesis; tetrahydrofolylpolyglutamate biosynthesis.</text>
</comment>
<keyword evidence="12" id="KW-0067">ATP-binding</keyword>
<evidence type="ECO:0000256" key="21">
    <source>
        <dbReference type="ARBA" id="ARBA00049161"/>
    </source>
</evidence>
<keyword evidence="14" id="KW-0289">Folate biosynthesis</keyword>
<dbReference type="GO" id="GO:0008841">
    <property type="term" value="F:dihydrofolate synthase activity"/>
    <property type="evidence" value="ECO:0007669"/>
    <property type="project" value="UniProtKB-EC"/>
</dbReference>
<dbReference type="FunFam" id="3.40.1190.10:FF:000011">
    <property type="entry name" value="Folylpolyglutamate synthase/dihydrofolate synthase"/>
    <property type="match status" value="1"/>
</dbReference>
<dbReference type="GO" id="GO:0046872">
    <property type="term" value="F:metal ion binding"/>
    <property type="evidence" value="ECO:0007669"/>
    <property type="project" value="UniProtKB-KW"/>
</dbReference>
<sequence length="478" mass="51553">MLTPERHNQRASIKIKGMSYTAAIDGLMSLAGELQVTAGGLRRKFELGHMRVLMAALGEPQMKFPSVLIAGTNGKGSTAATLASILHEAGYTMGLYTSPHLERVNERIQFNGEPIEDEQFARLYFQVDDTARQLVTKAMLPAMPSFFETLTALAFLAFAERQVDIAILEVGMGGRLDATNIVEPLLSIITDISLDHTEWLGPTITDIAREKAGILRRGGTLITLPQHPEANQAIGEIAVSLEVRGVSATEYLPARTAGSTPFHNQYPLSVLGQVIEVNSPLAGQHQQRNLALAIAAAVELGRISNSDSYNHNLISNCNSYNISAAHIEAGIRKARWPGRLEFIDASQRRPKILLDVGHNPAGAWALRSALSSLEPEDAPPTTKTLVFGCLRDKAIDEIAQVLFPLFDRVVLTPVHSPRSASLERLLEATARTGVPVSVAENAQEAVAAAIAQTPEDGLIVVSGSVYLVGEVRSALKTQ</sequence>
<dbReference type="PANTHER" id="PTHR11136">
    <property type="entry name" value="FOLYLPOLYGLUTAMATE SYNTHASE-RELATED"/>
    <property type="match status" value="1"/>
</dbReference>